<dbReference type="InterPro" id="IPR050563">
    <property type="entry name" value="4-hydroxybenzoyl-CoA_TE"/>
</dbReference>
<comment type="similarity">
    <text evidence="1">Belongs to the 4-hydroxybenzoyl-CoA thioesterase family.</text>
</comment>
<dbReference type="Gene3D" id="3.10.129.10">
    <property type="entry name" value="Hotdog Thioesterase"/>
    <property type="match status" value="1"/>
</dbReference>
<evidence type="ECO:0000256" key="2">
    <source>
        <dbReference type="ARBA" id="ARBA00022801"/>
    </source>
</evidence>
<dbReference type="InterPro" id="IPR029069">
    <property type="entry name" value="HotDog_dom_sf"/>
</dbReference>
<sequence>MREIQEYRHKVQYYETDQMGIVHHSNYIRWFEEARTDLMEQLGMGYDRMEALGIGSPVLAVEADYLRMVHFGDTVSIRTKMEEYNGIKLTLKYEVTDEKTGMVHCRGLTKHCFLGTRGRPVSLKRDFPDIHAMFLEAAGQPAKKQTDA</sequence>
<reference evidence="3" key="2">
    <citation type="journal article" date="2021" name="Sci. Rep.">
        <title>The distribution of antibiotic resistance genes in chicken gut microbiota commensals.</title>
        <authorList>
            <person name="Juricova H."/>
            <person name="Matiasovicova J."/>
            <person name="Kubasova T."/>
            <person name="Cejkova D."/>
            <person name="Rychlik I."/>
        </authorList>
    </citation>
    <scope>NUCLEOTIDE SEQUENCE</scope>
    <source>
        <strain evidence="3">An582</strain>
    </source>
</reference>
<dbReference type="GO" id="GO:0047617">
    <property type="term" value="F:fatty acyl-CoA hydrolase activity"/>
    <property type="evidence" value="ECO:0007669"/>
    <property type="project" value="TreeGrafter"/>
</dbReference>
<name>A0A939BEY4_9CLOT</name>
<evidence type="ECO:0000313" key="4">
    <source>
        <dbReference type="Proteomes" id="UP000705508"/>
    </source>
</evidence>
<reference evidence="3" key="1">
    <citation type="submission" date="2020-08" db="EMBL/GenBank/DDBJ databases">
        <authorList>
            <person name="Cejkova D."/>
            <person name="Kubasova T."/>
            <person name="Jahodarova E."/>
            <person name="Rychlik I."/>
        </authorList>
    </citation>
    <scope>NUCLEOTIDE SEQUENCE</scope>
    <source>
        <strain evidence="3">An582</strain>
    </source>
</reference>
<dbReference type="InterPro" id="IPR006684">
    <property type="entry name" value="YbgC/YbaW"/>
</dbReference>
<dbReference type="Pfam" id="PF13279">
    <property type="entry name" value="4HBT_2"/>
    <property type="match status" value="1"/>
</dbReference>
<dbReference type="EMBL" id="JACJKS010000003">
    <property type="protein sequence ID" value="MBM6947572.1"/>
    <property type="molecule type" value="Genomic_DNA"/>
</dbReference>
<dbReference type="PANTHER" id="PTHR31793">
    <property type="entry name" value="4-HYDROXYBENZOYL-COA THIOESTERASE FAMILY MEMBER"/>
    <property type="match status" value="1"/>
</dbReference>
<dbReference type="AlphaFoldDB" id="A0A939BEY4"/>
<organism evidence="3 4">
    <name type="scientific">Mordavella massiliensis</name>
    <dbReference type="NCBI Taxonomy" id="1871024"/>
    <lineage>
        <taxon>Bacteria</taxon>
        <taxon>Bacillati</taxon>
        <taxon>Bacillota</taxon>
        <taxon>Clostridia</taxon>
        <taxon>Eubacteriales</taxon>
        <taxon>Clostridiaceae</taxon>
        <taxon>Mordavella</taxon>
    </lineage>
</organism>
<dbReference type="CDD" id="cd00586">
    <property type="entry name" value="4HBT"/>
    <property type="match status" value="1"/>
</dbReference>
<gene>
    <name evidence="3" type="ORF">H6A20_02700</name>
</gene>
<accession>A0A939BEY4</accession>
<comment type="caution">
    <text evidence="3">The sequence shown here is derived from an EMBL/GenBank/DDBJ whole genome shotgun (WGS) entry which is preliminary data.</text>
</comment>
<evidence type="ECO:0000313" key="3">
    <source>
        <dbReference type="EMBL" id="MBM6947572.1"/>
    </source>
</evidence>
<dbReference type="SUPFAM" id="SSF54637">
    <property type="entry name" value="Thioesterase/thiol ester dehydrase-isomerase"/>
    <property type="match status" value="1"/>
</dbReference>
<dbReference type="PANTHER" id="PTHR31793:SF27">
    <property type="entry name" value="NOVEL THIOESTERASE SUPERFAMILY DOMAIN AND SAPOSIN A-TYPE DOMAIN CONTAINING PROTEIN (0610012H03RIK)"/>
    <property type="match status" value="1"/>
</dbReference>
<proteinExistence type="inferred from homology"/>
<keyword evidence="2" id="KW-0378">Hydrolase</keyword>
<dbReference type="NCBIfam" id="TIGR00051">
    <property type="entry name" value="YbgC/FadM family acyl-CoA thioesterase"/>
    <property type="match status" value="1"/>
</dbReference>
<protein>
    <submittedName>
        <fullName evidence="3">Acyl-CoA thioesterase</fullName>
    </submittedName>
</protein>
<dbReference type="Proteomes" id="UP000705508">
    <property type="component" value="Unassembled WGS sequence"/>
</dbReference>
<dbReference type="RefSeq" id="WP_204905626.1">
    <property type="nucleotide sequence ID" value="NZ_JACJKS010000003.1"/>
</dbReference>
<evidence type="ECO:0000256" key="1">
    <source>
        <dbReference type="ARBA" id="ARBA00005953"/>
    </source>
</evidence>
<dbReference type="PIRSF" id="PIRSF003230">
    <property type="entry name" value="YbgC"/>
    <property type="match status" value="1"/>
</dbReference>